<organism evidence="26">
    <name type="scientific">Lutzomyia longipalpis</name>
    <name type="common">Sand fly</name>
    <dbReference type="NCBI Taxonomy" id="7200"/>
    <lineage>
        <taxon>Eukaryota</taxon>
        <taxon>Metazoa</taxon>
        <taxon>Ecdysozoa</taxon>
        <taxon>Arthropoda</taxon>
        <taxon>Hexapoda</taxon>
        <taxon>Insecta</taxon>
        <taxon>Pterygota</taxon>
        <taxon>Neoptera</taxon>
        <taxon>Endopterygota</taxon>
        <taxon>Diptera</taxon>
        <taxon>Nematocera</taxon>
        <taxon>Psychodoidea</taxon>
        <taxon>Psychodidae</taxon>
        <taxon>Lutzomyia</taxon>
        <taxon>Lutzomyia</taxon>
    </lineage>
</organism>
<dbReference type="VEuPathDB" id="VectorBase:LLONM1_002657"/>
<reference evidence="26" key="1">
    <citation type="journal article" date="2020" name="BMC">
        <title>Leishmania infection induces a limited differential gene expression in the sand fly midgut.</title>
        <authorList>
            <person name="Coutinho-Abreu I.V."/>
            <person name="Serafim T.D."/>
            <person name="Meneses C."/>
            <person name="Kamhawi S."/>
            <person name="Oliveira F."/>
            <person name="Valenzuela J.G."/>
        </authorList>
    </citation>
    <scope>NUCLEOTIDE SEQUENCE</scope>
    <source>
        <strain evidence="26">Jacobina</strain>
        <tissue evidence="26">Midgut</tissue>
    </source>
</reference>
<sequence length="763" mass="86207">MPRDTKHIQEAQKHRIRIREKGTKYIPGTVTLQVLGTGAPGSPACVYIFTDQSRYLFNCGEGTQRLAHEHKTKLARLEHIFITQTTWRHVGGLPGLSLTIQDAGVPEVTLHGPPGLEEIFRAMRRFVVLRDLKVHAIECESSLFYEDNVMRVDYVPLIPKGRSEMCESIEMPEAMNVDETDYYSHEKGSNMNSGRNSQESEAQGNSVKQKPIRKYVVSYICKLKPRPGVLSLEKCVDRGVPPGPLLGQLKNGIDVTLPNGVLVKADEVRGPDDKGPLFIFIDIPDEEYLQCLMENKHVFAKHQATATEEESVAAVVVHFTPKEIVERKEYIEFMDDFTPSTKHIILNESNNSSGNISVHRIQWQLNQLNDLVFPILAEQNATNSSVPSMASFCLRPRKGYDTSLEPKIVHEEYIDEVFKVHGFSDALGALKKQQMDKLARIRQVRDGQFPKFLFLGTGSCIPNKTRNVSAIFVETSKDSSFLLDCGEGTLGQMLRFYGNEKGRAMLRNLKAIYISHLHADHHIGLIGILRARRRCFEEFHEDDRLLLLAPLQISSWLSFFSQHIEKISDDFLLCPNAEMIPTPLRNEKLMEMGIEGVSTCLVPHCPHSFGVAVNLTNGMKITYSGDTKPSKELVELGRDSTVLIHEATMEDELEHEALVKMHSTVSQAIDQGKAMNAKYTILTHFSQRYAKLPRIDALERNVGIAFDNMQVTIEELELLPPMHEALKLMFSEHCEEMEQKALKRAYKKQRLTNSRSSSPTAKT</sequence>
<dbReference type="GO" id="GO:0042645">
    <property type="term" value="C:mitochondrial nucleoid"/>
    <property type="evidence" value="ECO:0007669"/>
    <property type="project" value="UniProtKB-ARBA"/>
</dbReference>
<dbReference type="Pfam" id="PF13691">
    <property type="entry name" value="Lactamase_B_4"/>
    <property type="match status" value="1"/>
</dbReference>
<dbReference type="EC" id="3.1.26.11" evidence="6"/>
<dbReference type="Pfam" id="PF23023">
    <property type="entry name" value="Anti-Pycsar_Apyc1"/>
    <property type="match status" value="1"/>
</dbReference>
<dbReference type="PANTHER" id="PTHR12553:SF49">
    <property type="entry name" value="ZINC PHOSPHODIESTERASE ELAC PROTEIN 2"/>
    <property type="match status" value="1"/>
</dbReference>
<comment type="cofactor">
    <cofactor evidence="2">
        <name>Zn(2+)</name>
        <dbReference type="ChEBI" id="CHEBI:29105"/>
    </cofactor>
</comment>
<evidence type="ECO:0000256" key="10">
    <source>
        <dbReference type="ARBA" id="ARBA00022722"/>
    </source>
</evidence>
<evidence type="ECO:0000256" key="16">
    <source>
        <dbReference type="ARBA" id="ARBA00023128"/>
    </source>
</evidence>
<evidence type="ECO:0000256" key="14">
    <source>
        <dbReference type="ARBA" id="ARBA00022833"/>
    </source>
</evidence>
<dbReference type="GO" id="GO:0042781">
    <property type="term" value="F:3'-tRNA processing endoribonuclease activity"/>
    <property type="evidence" value="ECO:0007669"/>
    <property type="project" value="UniProtKB-EC"/>
</dbReference>
<evidence type="ECO:0000256" key="18">
    <source>
        <dbReference type="ARBA" id="ARBA00030689"/>
    </source>
</evidence>
<evidence type="ECO:0000256" key="21">
    <source>
        <dbReference type="ARBA" id="ARBA00032616"/>
    </source>
</evidence>
<evidence type="ECO:0000256" key="11">
    <source>
        <dbReference type="ARBA" id="ARBA00022723"/>
    </source>
</evidence>
<keyword evidence="10" id="KW-0540">Nuclease</keyword>
<dbReference type="InterPro" id="IPR036866">
    <property type="entry name" value="RibonucZ/Hydroxyglut_hydro"/>
</dbReference>
<evidence type="ECO:0000256" key="6">
    <source>
        <dbReference type="ARBA" id="ARBA00012477"/>
    </source>
</evidence>
<evidence type="ECO:0000256" key="4">
    <source>
        <dbReference type="ARBA" id="ARBA00004305"/>
    </source>
</evidence>
<comment type="function">
    <text evidence="22">Zinc phosphodiesterase, which displays mitochondrial tRNA 3'-processing endonuclease activity. Involved in tRNA maturation, by removing a 3'-trailer from precursor tRNA. Associates with mitochondrial DNA complexes at the nucleoids to initiate RNA processing and ribosome assembly.</text>
</comment>
<keyword evidence="16" id="KW-0496">Mitochondrion</keyword>
<feature type="domain" description="tRNase Z endonuclease" evidence="25">
    <location>
        <begin position="34"/>
        <end position="92"/>
    </location>
</feature>
<dbReference type="GO" id="GO:0046872">
    <property type="term" value="F:metal ion binding"/>
    <property type="evidence" value="ECO:0007669"/>
    <property type="project" value="UniProtKB-KW"/>
</dbReference>
<keyword evidence="12" id="KW-0255">Endonuclease</keyword>
<dbReference type="InterPro" id="IPR047151">
    <property type="entry name" value="RNZ2-like"/>
</dbReference>
<dbReference type="FunFam" id="3.60.15.10:FF:000014">
    <property type="entry name" value="Zinc phosphodiesterase ELAC protein 2"/>
    <property type="match status" value="1"/>
</dbReference>
<accession>A0A7G3AR59</accession>
<dbReference type="InterPro" id="IPR027794">
    <property type="entry name" value="tRNase_Z_dom"/>
</dbReference>
<dbReference type="EMBL" id="GITU01007839">
    <property type="protein sequence ID" value="MBC1176542.1"/>
    <property type="molecule type" value="Transcribed_RNA"/>
</dbReference>
<dbReference type="PANTHER" id="PTHR12553">
    <property type="entry name" value="ZINC PHOSPHODIESTERASE ELAC PROTEIN 2"/>
    <property type="match status" value="1"/>
</dbReference>
<evidence type="ECO:0000256" key="7">
    <source>
        <dbReference type="ARBA" id="ARBA00013357"/>
    </source>
</evidence>
<evidence type="ECO:0000256" key="23">
    <source>
        <dbReference type="ARBA" id="ARBA00047136"/>
    </source>
</evidence>
<proteinExistence type="inferred from homology"/>
<evidence type="ECO:0000256" key="17">
    <source>
        <dbReference type="ARBA" id="ARBA00023242"/>
    </source>
</evidence>
<evidence type="ECO:0000256" key="9">
    <source>
        <dbReference type="ARBA" id="ARBA00022694"/>
    </source>
</evidence>
<keyword evidence="14" id="KW-0862">Zinc</keyword>
<evidence type="ECO:0000256" key="15">
    <source>
        <dbReference type="ARBA" id="ARBA00022946"/>
    </source>
</evidence>
<comment type="subcellular location">
    <subcellularLocation>
        <location evidence="4">Mitochondrion matrix</location>
    </subcellularLocation>
    <subcellularLocation>
        <location evidence="3">Nucleus</location>
    </subcellularLocation>
</comment>
<evidence type="ECO:0000256" key="13">
    <source>
        <dbReference type="ARBA" id="ARBA00022801"/>
    </source>
</evidence>
<keyword evidence="17" id="KW-0539">Nucleus</keyword>
<evidence type="ECO:0000313" key="26">
    <source>
        <dbReference type="EMBL" id="MBC1176542.1"/>
    </source>
</evidence>
<evidence type="ECO:0000256" key="2">
    <source>
        <dbReference type="ARBA" id="ARBA00001947"/>
    </source>
</evidence>
<dbReference type="AlphaFoldDB" id="A0A7G3AR59"/>
<dbReference type="GO" id="GO:0005634">
    <property type="term" value="C:nucleus"/>
    <property type="evidence" value="ECO:0007669"/>
    <property type="project" value="UniProtKB-SubCell"/>
</dbReference>
<feature type="compositionally biased region" description="Polar residues" evidence="24">
    <location>
        <begin position="189"/>
        <end position="207"/>
    </location>
</feature>
<evidence type="ECO:0000256" key="22">
    <source>
        <dbReference type="ARBA" id="ARBA00046098"/>
    </source>
</evidence>
<evidence type="ECO:0000256" key="3">
    <source>
        <dbReference type="ARBA" id="ARBA00004123"/>
    </source>
</evidence>
<comment type="subunit">
    <text evidence="23">Homodimer. Interacts with PTCD1.</text>
</comment>
<dbReference type="CDD" id="cd07718">
    <property type="entry name" value="RNaseZ_ELAC1_ELAC2-C-term-like_MBL-fold"/>
    <property type="match status" value="1"/>
</dbReference>
<protein>
    <recommendedName>
        <fullName evidence="7">Zinc phosphodiesterase ELAC protein 2</fullName>
        <ecNumber evidence="6">3.1.26.11</ecNumber>
    </recommendedName>
    <alternativeName>
        <fullName evidence="21">ElaC homolog protein 2</fullName>
    </alternativeName>
    <alternativeName>
        <fullName evidence="19">Ribonuclease Z 2</fullName>
    </alternativeName>
    <alternativeName>
        <fullName evidence="20">tRNA 3 endonuclease 2</fullName>
    </alternativeName>
    <alternativeName>
        <fullName evidence="18">tRNase Z 2</fullName>
    </alternativeName>
</protein>
<feature type="region of interest" description="Disordered" evidence="24">
    <location>
        <begin position="183"/>
        <end position="207"/>
    </location>
</feature>
<keyword evidence="8" id="KW-0597">Phosphoprotein</keyword>
<evidence type="ECO:0000256" key="12">
    <source>
        <dbReference type="ARBA" id="ARBA00022759"/>
    </source>
</evidence>
<name>A0A7G3AR59_LUTLO</name>
<evidence type="ECO:0000256" key="8">
    <source>
        <dbReference type="ARBA" id="ARBA00022553"/>
    </source>
</evidence>
<evidence type="ECO:0000256" key="5">
    <source>
        <dbReference type="ARBA" id="ARBA00007823"/>
    </source>
</evidence>
<evidence type="ECO:0000256" key="20">
    <source>
        <dbReference type="ARBA" id="ARBA00032104"/>
    </source>
</evidence>
<dbReference type="SUPFAM" id="SSF56281">
    <property type="entry name" value="Metallo-hydrolase/oxidoreductase"/>
    <property type="match status" value="2"/>
</dbReference>
<evidence type="ECO:0000259" key="25">
    <source>
        <dbReference type="Pfam" id="PF13691"/>
    </source>
</evidence>
<dbReference type="Gene3D" id="3.60.15.10">
    <property type="entry name" value="Ribonuclease Z/Hydroxyacylglutathione hydrolase-like"/>
    <property type="match status" value="3"/>
</dbReference>
<comment type="similarity">
    <text evidence="5">Belongs to the RNase Z family.</text>
</comment>
<keyword evidence="13" id="KW-0378">Hydrolase</keyword>
<dbReference type="GO" id="GO:1990180">
    <property type="term" value="P:mitochondrial tRNA 3'-end processing"/>
    <property type="evidence" value="ECO:0007669"/>
    <property type="project" value="TreeGrafter"/>
</dbReference>
<evidence type="ECO:0000256" key="1">
    <source>
        <dbReference type="ARBA" id="ARBA00000402"/>
    </source>
</evidence>
<keyword evidence="15" id="KW-0809">Transit peptide</keyword>
<evidence type="ECO:0000256" key="24">
    <source>
        <dbReference type="SAM" id="MobiDB-lite"/>
    </source>
</evidence>
<keyword evidence="11" id="KW-0479">Metal-binding</keyword>
<evidence type="ECO:0000256" key="19">
    <source>
        <dbReference type="ARBA" id="ARBA00030729"/>
    </source>
</evidence>
<comment type="catalytic activity">
    <reaction evidence="1">
        <text>Endonucleolytic cleavage of RNA, removing extra 3' nucleotides from tRNA precursor, generating 3' termini of tRNAs. A 3'-hydroxy group is left at the tRNA terminus and a 5'-phosphoryl group is left at the trailer molecule.</text>
        <dbReference type="EC" id="3.1.26.11"/>
    </reaction>
</comment>
<keyword evidence="9" id="KW-0819">tRNA processing</keyword>